<evidence type="ECO:0000313" key="3">
    <source>
        <dbReference type="EMBL" id="SOE81684.1"/>
    </source>
</evidence>
<protein>
    <submittedName>
        <fullName evidence="3">Uncharacterized conserved protein YbjT, contains NAD(P)-binding and DUF2867 domains</fullName>
    </submittedName>
</protein>
<dbReference type="EMBL" id="OCSU01000002">
    <property type="protein sequence ID" value="SOE81684.1"/>
    <property type="molecule type" value="Genomic_DNA"/>
</dbReference>
<dbReference type="InterPro" id="IPR036291">
    <property type="entry name" value="NAD(P)-bd_dom_sf"/>
</dbReference>
<dbReference type="PANTHER" id="PTHR14097:SF8">
    <property type="entry name" value="NAD(P)-BINDING DOMAIN-CONTAINING PROTEIN"/>
    <property type="match status" value="1"/>
</dbReference>
<sequence>MKVLLFGATGMVGQGVLRECLRDPDVDRIVTLGRSATGVEHAKLREIVHRDMFDYTSIENELGGFDACFFCLGVSSFRMSEADYTRLTYDLTMAAARTLARLDPQMTFVYVTGAGTDSTEKGRSMWARVKGRTENDLLRLPFKAAYMFRPGAIVPMHGVRSKTALYQSIYSMTRPVLPLLQRLFPNAIVTTEQVGRAMLAVAKRGAPSPILESRDIARY</sequence>
<dbReference type="InterPro" id="IPR001509">
    <property type="entry name" value="Epimerase_deHydtase"/>
</dbReference>
<name>A0A7Z7N453_9BURK</name>
<evidence type="ECO:0000313" key="4">
    <source>
        <dbReference type="Proteomes" id="UP000219522"/>
    </source>
</evidence>
<proteinExistence type="predicted"/>
<dbReference type="Gene3D" id="3.40.50.720">
    <property type="entry name" value="NAD(P)-binding Rossmann-like Domain"/>
    <property type="match status" value="1"/>
</dbReference>
<accession>A0A7Z7N453</accession>
<dbReference type="Pfam" id="PF01370">
    <property type="entry name" value="Epimerase"/>
    <property type="match status" value="1"/>
</dbReference>
<comment type="caution">
    <text evidence="3">The sequence shown here is derived from an EMBL/GenBank/DDBJ whole genome shotgun (WGS) entry which is preliminary data.</text>
</comment>
<dbReference type="RefSeq" id="WP_062640850.1">
    <property type="nucleotide sequence ID" value="NZ_FCOG02000092.1"/>
</dbReference>
<reference evidence="3 4" key="1">
    <citation type="submission" date="2017-09" db="EMBL/GenBank/DDBJ databases">
        <authorList>
            <person name="Varghese N."/>
            <person name="Submissions S."/>
        </authorList>
    </citation>
    <scope>NUCLEOTIDE SEQUENCE [LARGE SCALE GENOMIC DNA]</scope>
    <source>
        <strain evidence="3 4">OK806</strain>
    </source>
</reference>
<feature type="domain" description="NAD-dependent epimerase/dehydratase" evidence="2">
    <location>
        <begin position="3"/>
        <end position="98"/>
    </location>
</feature>
<dbReference type="SUPFAM" id="SSF51735">
    <property type="entry name" value="NAD(P)-binding Rossmann-fold domains"/>
    <property type="match status" value="1"/>
</dbReference>
<evidence type="ECO:0000256" key="1">
    <source>
        <dbReference type="ARBA" id="ARBA00004370"/>
    </source>
</evidence>
<dbReference type="OrthoDB" id="9798632at2"/>
<dbReference type="GO" id="GO:0016020">
    <property type="term" value="C:membrane"/>
    <property type="evidence" value="ECO:0007669"/>
    <property type="project" value="UniProtKB-SubCell"/>
</dbReference>
<dbReference type="AlphaFoldDB" id="A0A7Z7N453"/>
<dbReference type="Proteomes" id="UP000219522">
    <property type="component" value="Unassembled WGS sequence"/>
</dbReference>
<evidence type="ECO:0000259" key="2">
    <source>
        <dbReference type="Pfam" id="PF01370"/>
    </source>
</evidence>
<organism evidence="3 4">
    <name type="scientific">Caballeronia arationis</name>
    <dbReference type="NCBI Taxonomy" id="1777142"/>
    <lineage>
        <taxon>Bacteria</taxon>
        <taxon>Pseudomonadati</taxon>
        <taxon>Pseudomonadota</taxon>
        <taxon>Betaproteobacteria</taxon>
        <taxon>Burkholderiales</taxon>
        <taxon>Burkholderiaceae</taxon>
        <taxon>Caballeronia</taxon>
    </lineage>
</organism>
<comment type="subcellular location">
    <subcellularLocation>
        <location evidence="1">Membrane</location>
    </subcellularLocation>
</comment>
<gene>
    <name evidence="3" type="ORF">SAMN05446927_4977</name>
</gene>
<keyword evidence="4" id="KW-1185">Reference proteome</keyword>
<dbReference type="PANTHER" id="PTHR14097">
    <property type="entry name" value="OXIDOREDUCTASE HTATIP2"/>
    <property type="match status" value="1"/>
</dbReference>